<accession>A0A2T0U732</accession>
<dbReference type="InterPro" id="IPR000836">
    <property type="entry name" value="PRTase_dom"/>
</dbReference>
<dbReference type="Pfam" id="PF00156">
    <property type="entry name" value="Pribosyltran"/>
    <property type="match status" value="1"/>
</dbReference>
<dbReference type="GO" id="GO:0032264">
    <property type="term" value="P:IMP salvage"/>
    <property type="evidence" value="ECO:0007669"/>
    <property type="project" value="UniProtKB-UniPathway"/>
</dbReference>
<dbReference type="Gene3D" id="3.40.50.2020">
    <property type="match status" value="1"/>
</dbReference>
<keyword evidence="12 15" id="KW-0460">Magnesium</keyword>
<evidence type="ECO:0000256" key="5">
    <source>
        <dbReference type="ARBA" id="ARBA00011895"/>
    </source>
</evidence>
<proteinExistence type="inferred from homology"/>
<evidence type="ECO:0000313" key="17">
    <source>
        <dbReference type="EMBL" id="PRY53717.1"/>
    </source>
</evidence>
<evidence type="ECO:0000256" key="6">
    <source>
        <dbReference type="ARBA" id="ARBA00022490"/>
    </source>
</evidence>
<keyword evidence="9 15" id="KW-0479">Metal-binding</keyword>
<reference evidence="17 18" key="1">
    <citation type="submission" date="2018-03" db="EMBL/GenBank/DDBJ databases">
        <title>Genomic Encyclopedia of Type Strains, Phase III (KMG-III): the genomes of soil and plant-associated and newly described type strains.</title>
        <authorList>
            <person name="Whitman W."/>
        </authorList>
    </citation>
    <scope>NUCLEOTIDE SEQUENCE [LARGE SCALE GENOMIC DNA]</scope>
    <source>
        <strain evidence="17 18">CGMCC 1.9313</strain>
    </source>
</reference>
<dbReference type="GO" id="GO:0032263">
    <property type="term" value="P:GMP salvage"/>
    <property type="evidence" value="ECO:0007669"/>
    <property type="project" value="TreeGrafter"/>
</dbReference>
<evidence type="ECO:0000256" key="2">
    <source>
        <dbReference type="ARBA" id="ARBA00004496"/>
    </source>
</evidence>
<dbReference type="GO" id="GO:0052657">
    <property type="term" value="F:guanine phosphoribosyltransferase activity"/>
    <property type="evidence" value="ECO:0007669"/>
    <property type="project" value="RHEA"/>
</dbReference>
<evidence type="ECO:0000256" key="10">
    <source>
        <dbReference type="ARBA" id="ARBA00022726"/>
    </source>
</evidence>
<keyword evidence="10 15" id="KW-0660">Purine salvage</keyword>
<comment type="pathway">
    <text evidence="3 15">Purine metabolism; IMP biosynthesis via salvage pathway; IMP from hypoxanthine: step 1/1.</text>
</comment>
<dbReference type="InterPro" id="IPR005904">
    <property type="entry name" value="Hxn_phspho_trans"/>
</dbReference>
<dbReference type="GO" id="GO:0005829">
    <property type="term" value="C:cytosol"/>
    <property type="evidence" value="ECO:0007669"/>
    <property type="project" value="TreeGrafter"/>
</dbReference>
<name>A0A2T0U732_9SPHI</name>
<feature type="domain" description="Phosphoribosyltransferase" evidence="16">
    <location>
        <begin position="19"/>
        <end position="165"/>
    </location>
</feature>
<comment type="catalytic activity">
    <reaction evidence="14">
        <text>IMP + diphosphate = hypoxanthine + 5-phospho-alpha-D-ribose 1-diphosphate</text>
        <dbReference type="Rhea" id="RHEA:17973"/>
        <dbReference type="ChEBI" id="CHEBI:17368"/>
        <dbReference type="ChEBI" id="CHEBI:33019"/>
        <dbReference type="ChEBI" id="CHEBI:58017"/>
        <dbReference type="ChEBI" id="CHEBI:58053"/>
        <dbReference type="EC" id="2.4.2.8"/>
    </reaction>
    <physiologicalReaction direction="right-to-left" evidence="14">
        <dbReference type="Rhea" id="RHEA:17975"/>
    </physiologicalReaction>
</comment>
<keyword evidence="11 15" id="KW-0547">Nucleotide-binding</keyword>
<evidence type="ECO:0000256" key="15">
    <source>
        <dbReference type="RuleBase" id="RU364099"/>
    </source>
</evidence>
<evidence type="ECO:0000256" key="9">
    <source>
        <dbReference type="ARBA" id="ARBA00022723"/>
    </source>
</evidence>
<evidence type="ECO:0000256" key="4">
    <source>
        <dbReference type="ARBA" id="ARBA00008391"/>
    </source>
</evidence>
<dbReference type="EC" id="2.4.2.8" evidence="5 15"/>
<evidence type="ECO:0000256" key="14">
    <source>
        <dbReference type="ARBA" id="ARBA00049402"/>
    </source>
</evidence>
<dbReference type="Proteomes" id="UP000238034">
    <property type="component" value="Unassembled WGS sequence"/>
</dbReference>
<dbReference type="NCBIfam" id="TIGR01203">
    <property type="entry name" value="HGPRTase"/>
    <property type="match status" value="1"/>
</dbReference>
<dbReference type="PANTHER" id="PTHR43340:SF1">
    <property type="entry name" value="HYPOXANTHINE PHOSPHORIBOSYLTRANSFERASE"/>
    <property type="match status" value="1"/>
</dbReference>
<protein>
    <recommendedName>
        <fullName evidence="5 15">Hypoxanthine phosphoribosyltransferase</fullName>
        <ecNumber evidence="5 15">2.4.2.8</ecNumber>
    </recommendedName>
</protein>
<dbReference type="SUPFAM" id="SSF53271">
    <property type="entry name" value="PRTase-like"/>
    <property type="match status" value="1"/>
</dbReference>
<comment type="catalytic activity">
    <reaction evidence="13">
        <text>GMP + diphosphate = guanine + 5-phospho-alpha-D-ribose 1-diphosphate</text>
        <dbReference type="Rhea" id="RHEA:25424"/>
        <dbReference type="ChEBI" id="CHEBI:16235"/>
        <dbReference type="ChEBI" id="CHEBI:33019"/>
        <dbReference type="ChEBI" id="CHEBI:58017"/>
        <dbReference type="ChEBI" id="CHEBI:58115"/>
        <dbReference type="EC" id="2.4.2.8"/>
    </reaction>
    <physiologicalReaction direction="right-to-left" evidence="13">
        <dbReference type="Rhea" id="RHEA:25426"/>
    </physiologicalReaction>
</comment>
<evidence type="ECO:0000259" key="16">
    <source>
        <dbReference type="Pfam" id="PF00156"/>
    </source>
</evidence>
<dbReference type="GO" id="GO:0006166">
    <property type="term" value="P:purine ribonucleoside salvage"/>
    <property type="evidence" value="ECO:0007669"/>
    <property type="project" value="UniProtKB-KW"/>
</dbReference>
<dbReference type="GO" id="GO:0006178">
    <property type="term" value="P:guanine salvage"/>
    <property type="evidence" value="ECO:0007669"/>
    <property type="project" value="TreeGrafter"/>
</dbReference>
<dbReference type="CDD" id="cd06223">
    <property type="entry name" value="PRTases_typeI"/>
    <property type="match status" value="1"/>
</dbReference>
<evidence type="ECO:0000313" key="18">
    <source>
        <dbReference type="Proteomes" id="UP000238034"/>
    </source>
</evidence>
<evidence type="ECO:0000256" key="13">
    <source>
        <dbReference type="ARBA" id="ARBA00048811"/>
    </source>
</evidence>
<gene>
    <name evidence="17" type="ORF">B0I27_103187</name>
</gene>
<dbReference type="PANTHER" id="PTHR43340">
    <property type="entry name" value="HYPOXANTHINE-GUANINE PHOSPHORIBOSYLTRANSFERASE"/>
    <property type="match status" value="1"/>
</dbReference>
<keyword evidence="18" id="KW-1185">Reference proteome</keyword>
<comment type="similarity">
    <text evidence="4 15">Belongs to the purine/pyrimidine phosphoribosyltransferase family.</text>
</comment>
<dbReference type="UniPathway" id="UPA00591">
    <property type="reaction ID" value="UER00648"/>
</dbReference>
<keyword evidence="8 15" id="KW-0808">Transferase</keyword>
<dbReference type="EMBL" id="PVTH01000003">
    <property type="protein sequence ID" value="PRY53717.1"/>
    <property type="molecule type" value="Genomic_DNA"/>
</dbReference>
<evidence type="ECO:0000256" key="3">
    <source>
        <dbReference type="ARBA" id="ARBA00004669"/>
    </source>
</evidence>
<dbReference type="RefSeq" id="WP_106292312.1">
    <property type="nucleotide sequence ID" value="NZ_PVTH01000003.1"/>
</dbReference>
<dbReference type="InterPro" id="IPR029057">
    <property type="entry name" value="PRTase-like"/>
</dbReference>
<dbReference type="OrthoDB" id="9802824at2"/>
<evidence type="ECO:0000256" key="12">
    <source>
        <dbReference type="ARBA" id="ARBA00022842"/>
    </source>
</evidence>
<comment type="subcellular location">
    <subcellularLocation>
        <location evidence="2 15">Cytoplasm</location>
    </subcellularLocation>
</comment>
<comment type="cofactor">
    <cofactor evidence="1 15">
        <name>Mg(2+)</name>
        <dbReference type="ChEBI" id="CHEBI:18420"/>
    </cofactor>
</comment>
<evidence type="ECO:0000256" key="7">
    <source>
        <dbReference type="ARBA" id="ARBA00022676"/>
    </source>
</evidence>
<dbReference type="GO" id="GO:0046100">
    <property type="term" value="P:hypoxanthine metabolic process"/>
    <property type="evidence" value="ECO:0007669"/>
    <property type="project" value="TreeGrafter"/>
</dbReference>
<dbReference type="GO" id="GO:0000287">
    <property type="term" value="F:magnesium ion binding"/>
    <property type="evidence" value="ECO:0007669"/>
    <property type="project" value="TreeGrafter"/>
</dbReference>
<keyword evidence="7 15" id="KW-0328">Glycosyltransferase</keyword>
<sequence>MKIEIEDKEFTCFLEYEQIRKRTRLLAIQMNVDYDNRLPVVIAVLNGSFLFMADLMKEVTIPVEVAFVKLASYHGGESTSGTVKKMIGLEIDLKGRDVIIVEDIVDTGITLSYLLEQVREQEPASVAVCTLLIKPDSLQKEFDEIAYVGFEIGNEFVVGYGLDYKGLGRNLKDIYQAIVVPSET</sequence>
<dbReference type="GO" id="GO:0000166">
    <property type="term" value="F:nucleotide binding"/>
    <property type="evidence" value="ECO:0007669"/>
    <property type="project" value="UniProtKB-KW"/>
</dbReference>
<organism evidence="17 18">
    <name type="scientific">Arcticibacter pallidicorallinus</name>
    <dbReference type="NCBI Taxonomy" id="1259464"/>
    <lineage>
        <taxon>Bacteria</taxon>
        <taxon>Pseudomonadati</taxon>
        <taxon>Bacteroidota</taxon>
        <taxon>Sphingobacteriia</taxon>
        <taxon>Sphingobacteriales</taxon>
        <taxon>Sphingobacteriaceae</taxon>
        <taxon>Arcticibacter</taxon>
    </lineage>
</organism>
<dbReference type="InterPro" id="IPR050408">
    <property type="entry name" value="HGPRT"/>
</dbReference>
<keyword evidence="6 15" id="KW-0963">Cytoplasm</keyword>
<comment type="caution">
    <text evidence="17">The sequence shown here is derived from an EMBL/GenBank/DDBJ whole genome shotgun (WGS) entry which is preliminary data.</text>
</comment>
<evidence type="ECO:0000256" key="8">
    <source>
        <dbReference type="ARBA" id="ARBA00022679"/>
    </source>
</evidence>
<dbReference type="AlphaFoldDB" id="A0A2T0U732"/>
<evidence type="ECO:0000256" key="11">
    <source>
        <dbReference type="ARBA" id="ARBA00022741"/>
    </source>
</evidence>
<evidence type="ECO:0000256" key="1">
    <source>
        <dbReference type="ARBA" id="ARBA00001946"/>
    </source>
</evidence>
<dbReference type="GO" id="GO:0004422">
    <property type="term" value="F:hypoxanthine phosphoribosyltransferase activity"/>
    <property type="evidence" value="ECO:0007669"/>
    <property type="project" value="InterPro"/>
</dbReference>